<dbReference type="PANTHER" id="PTHR24072">
    <property type="entry name" value="RHO FAMILY GTPASE"/>
    <property type="match status" value="1"/>
</dbReference>
<organism evidence="3 4">
    <name type="scientific">Rhipicephalus sanguineus</name>
    <name type="common">Brown dog tick</name>
    <name type="synonym">Ixodes sanguineus</name>
    <dbReference type="NCBI Taxonomy" id="34632"/>
    <lineage>
        <taxon>Eukaryota</taxon>
        <taxon>Metazoa</taxon>
        <taxon>Ecdysozoa</taxon>
        <taxon>Arthropoda</taxon>
        <taxon>Chelicerata</taxon>
        <taxon>Arachnida</taxon>
        <taxon>Acari</taxon>
        <taxon>Parasitiformes</taxon>
        <taxon>Ixodida</taxon>
        <taxon>Ixodoidea</taxon>
        <taxon>Ixodidae</taxon>
        <taxon>Rhipicephalinae</taxon>
        <taxon>Rhipicephalus</taxon>
        <taxon>Rhipicephalus</taxon>
    </lineage>
</organism>
<dbReference type="SMART" id="SM00174">
    <property type="entry name" value="RHO"/>
    <property type="match status" value="1"/>
</dbReference>
<dbReference type="AlphaFoldDB" id="A0A9D4TBB4"/>
<name>A0A9D4TBB4_RHISA</name>
<keyword evidence="4" id="KW-1185">Reference proteome</keyword>
<proteinExistence type="predicted"/>
<dbReference type="InterPro" id="IPR001806">
    <property type="entry name" value="Small_GTPase"/>
</dbReference>
<dbReference type="VEuPathDB" id="VectorBase:RSAN_033206"/>
<dbReference type="Gene3D" id="3.40.50.300">
    <property type="entry name" value="P-loop containing nucleotide triphosphate hydrolases"/>
    <property type="match status" value="1"/>
</dbReference>
<reference evidence="3" key="2">
    <citation type="submission" date="2021-09" db="EMBL/GenBank/DDBJ databases">
        <authorList>
            <person name="Jia N."/>
            <person name="Wang J."/>
            <person name="Shi W."/>
            <person name="Du L."/>
            <person name="Sun Y."/>
            <person name="Zhan W."/>
            <person name="Jiang J."/>
            <person name="Wang Q."/>
            <person name="Zhang B."/>
            <person name="Ji P."/>
            <person name="Sakyi L.B."/>
            <person name="Cui X."/>
            <person name="Yuan T."/>
            <person name="Jiang B."/>
            <person name="Yang W."/>
            <person name="Lam T.T.-Y."/>
            <person name="Chang Q."/>
            <person name="Ding S."/>
            <person name="Wang X."/>
            <person name="Zhu J."/>
            <person name="Ruan X."/>
            <person name="Zhao L."/>
            <person name="Wei J."/>
            <person name="Que T."/>
            <person name="Du C."/>
            <person name="Cheng J."/>
            <person name="Dai P."/>
            <person name="Han X."/>
            <person name="Huang E."/>
            <person name="Gao Y."/>
            <person name="Liu J."/>
            <person name="Shao H."/>
            <person name="Ye R."/>
            <person name="Li L."/>
            <person name="Wei W."/>
            <person name="Wang X."/>
            <person name="Wang C."/>
            <person name="Huo Q."/>
            <person name="Li W."/>
            <person name="Guo W."/>
            <person name="Chen H."/>
            <person name="Chen S."/>
            <person name="Zhou L."/>
            <person name="Zhou L."/>
            <person name="Ni X."/>
            <person name="Tian J."/>
            <person name="Zhou Y."/>
            <person name="Sheng Y."/>
            <person name="Liu T."/>
            <person name="Pan Y."/>
            <person name="Xia L."/>
            <person name="Li J."/>
            <person name="Zhao F."/>
            <person name="Cao W."/>
        </authorList>
    </citation>
    <scope>NUCLEOTIDE SEQUENCE</scope>
    <source>
        <strain evidence="3">Rsan-2018</strain>
        <tissue evidence="3">Larvae</tissue>
    </source>
</reference>
<evidence type="ECO:0000256" key="1">
    <source>
        <dbReference type="ARBA" id="ARBA00022741"/>
    </source>
</evidence>
<evidence type="ECO:0000313" key="4">
    <source>
        <dbReference type="Proteomes" id="UP000821837"/>
    </source>
</evidence>
<dbReference type="GO" id="GO:0022412">
    <property type="term" value="P:cellular process involved in reproduction in multicellular organism"/>
    <property type="evidence" value="ECO:0007669"/>
    <property type="project" value="UniProtKB-ARBA"/>
</dbReference>
<dbReference type="GO" id="GO:0007264">
    <property type="term" value="P:small GTPase-mediated signal transduction"/>
    <property type="evidence" value="ECO:0007669"/>
    <property type="project" value="InterPro"/>
</dbReference>
<dbReference type="GO" id="GO:0035006">
    <property type="term" value="P:melanization defense response"/>
    <property type="evidence" value="ECO:0007669"/>
    <property type="project" value="UniProtKB-ARBA"/>
</dbReference>
<dbReference type="Pfam" id="PF00071">
    <property type="entry name" value="Ras"/>
    <property type="match status" value="1"/>
</dbReference>
<dbReference type="GO" id="GO:0035099">
    <property type="term" value="P:hemocyte migration"/>
    <property type="evidence" value="ECO:0007669"/>
    <property type="project" value="UniProtKB-ARBA"/>
</dbReference>
<keyword evidence="1" id="KW-0547">Nucleotide-binding</keyword>
<sequence length="165" mass="17528">MAAIRKKPMIVGDGHGSKTRLLLVFGNGELSGASVATVFENYVAPVQVVVETASCDTAGQKDYGRLTPLSYPDVILMCFSSDSPGSLAKNQEVHMLEVRHFCPSVTIILAANKSLRNHLLALPDMATARPIDAAPQQGNTIAKEPDACGLPGVLRQDQGRCARGL</sequence>
<accession>A0A9D4TBB4</accession>
<evidence type="ECO:0000256" key="2">
    <source>
        <dbReference type="ARBA" id="ARBA00023134"/>
    </source>
</evidence>
<dbReference type="GO" id="GO:0003006">
    <property type="term" value="P:developmental process involved in reproduction"/>
    <property type="evidence" value="ECO:0007669"/>
    <property type="project" value="UniProtKB-ARBA"/>
</dbReference>
<dbReference type="EMBL" id="JABSTV010001245">
    <property type="protein sequence ID" value="KAH7984216.1"/>
    <property type="molecule type" value="Genomic_DNA"/>
</dbReference>
<comment type="caution">
    <text evidence="3">The sequence shown here is derived from an EMBL/GenBank/DDBJ whole genome shotgun (WGS) entry which is preliminary data.</text>
</comment>
<reference evidence="3" key="1">
    <citation type="journal article" date="2020" name="Cell">
        <title>Large-Scale Comparative Analyses of Tick Genomes Elucidate Their Genetic Diversity and Vector Capacities.</title>
        <authorList>
            <consortium name="Tick Genome and Microbiome Consortium (TIGMIC)"/>
            <person name="Jia N."/>
            <person name="Wang J."/>
            <person name="Shi W."/>
            <person name="Du L."/>
            <person name="Sun Y."/>
            <person name="Zhan W."/>
            <person name="Jiang J.F."/>
            <person name="Wang Q."/>
            <person name="Zhang B."/>
            <person name="Ji P."/>
            <person name="Bell-Sakyi L."/>
            <person name="Cui X.M."/>
            <person name="Yuan T.T."/>
            <person name="Jiang B.G."/>
            <person name="Yang W.F."/>
            <person name="Lam T.T."/>
            <person name="Chang Q.C."/>
            <person name="Ding S.J."/>
            <person name="Wang X.J."/>
            <person name="Zhu J.G."/>
            <person name="Ruan X.D."/>
            <person name="Zhao L."/>
            <person name="Wei J.T."/>
            <person name="Ye R.Z."/>
            <person name="Que T.C."/>
            <person name="Du C.H."/>
            <person name="Zhou Y.H."/>
            <person name="Cheng J.X."/>
            <person name="Dai P.F."/>
            <person name="Guo W.B."/>
            <person name="Han X.H."/>
            <person name="Huang E.J."/>
            <person name="Li L.F."/>
            <person name="Wei W."/>
            <person name="Gao Y.C."/>
            <person name="Liu J.Z."/>
            <person name="Shao H.Z."/>
            <person name="Wang X."/>
            <person name="Wang C.C."/>
            <person name="Yang T.C."/>
            <person name="Huo Q.B."/>
            <person name="Li W."/>
            <person name="Chen H.Y."/>
            <person name="Chen S.E."/>
            <person name="Zhou L.G."/>
            <person name="Ni X.B."/>
            <person name="Tian J.H."/>
            <person name="Sheng Y."/>
            <person name="Liu T."/>
            <person name="Pan Y.S."/>
            <person name="Xia L.Y."/>
            <person name="Li J."/>
            <person name="Zhao F."/>
            <person name="Cao W.C."/>
        </authorList>
    </citation>
    <scope>NUCLEOTIDE SEQUENCE</scope>
    <source>
        <strain evidence="3">Rsan-2018</strain>
    </source>
</reference>
<evidence type="ECO:0000313" key="3">
    <source>
        <dbReference type="EMBL" id="KAH7984216.1"/>
    </source>
</evidence>
<dbReference type="GO" id="GO:0005525">
    <property type="term" value="F:GTP binding"/>
    <property type="evidence" value="ECO:0007669"/>
    <property type="project" value="UniProtKB-KW"/>
</dbReference>
<dbReference type="GO" id="GO:0003924">
    <property type="term" value="F:GTPase activity"/>
    <property type="evidence" value="ECO:0007669"/>
    <property type="project" value="InterPro"/>
</dbReference>
<dbReference type="SUPFAM" id="SSF52540">
    <property type="entry name" value="P-loop containing nucleoside triphosphate hydrolases"/>
    <property type="match status" value="1"/>
</dbReference>
<dbReference type="PROSITE" id="PS51420">
    <property type="entry name" value="RHO"/>
    <property type="match status" value="1"/>
</dbReference>
<dbReference type="GO" id="GO:0001667">
    <property type="term" value="P:ameboidal-type cell migration"/>
    <property type="evidence" value="ECO:0007669"/>
    <property type="project" value="UniProtKB-ARBA"/>
</dbReference>
<dbReference type="Proteomes" id="UP000821837">
    <property type="component" value="Chromosome 1"/>
</dbReference>
<gene>
    <name evidence="3" type="ORF">HPB52_018205</name>
</gene>
<keyword evidence="2" id="KW-0342">GTP-binding</keyword>
<dbReference type="InterPro" id="IPR027417">
    <property type="entry name" value="P-loop_NTPase"/>
</dbReference>
<protein>
    <submittedName>
        <fullName evidence="3">Uncharacterized protein</fullName>
    </submittedName>
</protein>
<dbReference type="InterPro" id="IPR003578">
    <property type="entry name" value="Small_GTPase_Rho"/>
</dbReference>